<evidence type="ECO:0000313" key="2">
    <source>
        <dbReference type="EMBL" id="KAB7497847.1"/>
    </source>
</evidence>
<keyword evidence="1" id="KW-0732">Signal</keyword>
<comment type="caution">
    <text evidence="2">The sequence shown here is derived from an EMBL/GenBank/DDBJ whole genome shotgun (WGS) entry which is preliminary data.</text>
</comment>
<feature type="chain" id="PRO_5024374637" evidence="1">
    <location>
        <begin position="25"/>
        <end position="188"/>
    </location>
</feature>
<proteinExistence type="predicted"/>
<evidence type="ECO:0000256" key="1">
    <source>
        <dbReference type="SAM" id="SignalP"/>
    </source>
</evidence>
<gene>
    <name evidence="2" type="ORF">Anas_08773</name>
</gene>
<sequence>TKGALWRKIVWLAASVHTIVYVSQLWNTSNTEPSSSKDVTCTSPSFNIRFDMWTQMNNIRLTFDILFKSSMKEELTEDSAVKILEYLYGKKSLWSPLVFENPSFNNLIQDDPVSTKELEPLRGALNRAKLRRPSARDITANRNCLKVGVSIAFPEEVGTVSKTNALRIITSFMNSNFKELNTCVVVRL</sequence>
<feature type="non-terminal residue" evidence="2">
    <location>
        <position position="1"/>
    </location>
</feature>
<protein>
    <submittedName>
        <fullName evidence="2">Uncharacterized protein</fullName>
    </submittedName>
</protein>
<organism evidence="2 3">
    <name type="scientific">Armadillidium nasatum</name>
    <dbReference type="NCBI Taxonomy" id="96803"/>
    <lineage>
        <taxon>Eukaryota</taxon>
        <taxon>Metazoa</taxon>
        <taxon>Ecdysozoa</taxon>
        <taxon>Arthropoda</taxon>
        <taxon>Crustacea</taxon>
        <taxon>Multicrustacea</taxon>
        <taxon>Malacostraca</taxon>
        <taxon>Eumalacostraca</taxon>
        <taxon>Peracarida</taxon>
        <taxon>Isopoda</taxon>
        <taxon>Oniscidea</taxon>
        <taxon>Crinocheta</taxon>
        <taxon>Armadillidiidae</taxon>
        <taxon>Armadillidium</taxon>
    </lineage>
</organism>
<accession>A0A5N5SV11</accession>
<dbReference type="AlphaFoldDB" id="A0A5N5SV11"/>
<evidence type="ECO:0000313" key="3">
    <source>
        <dbReference type="Proteomes" id="UP000326759"/>
    </source>
</evidence>
<feature type="signal peptide" evidence="1">
    <location>
        <begin position="1"/>
        <end position="24"/>
    </location>
</feature>
<name>A0A5N5SV11_9CRUS</name>
<dbReference type="EMBL" id="SEYY01019853">
    <property type="protein sequence ID" value="KAB7497847.1"/>
    <property type="molecule type" value="Genomic_DNA"/>
</dbReference>
<dbReference type="Proteomes" id="UP000326759">
    <property type="component" value="Unassembled WGS sequence"/>
</dbReference>
<keyword evidence="3" id="KW-1185">Reference proteome</keyword>
<reference evidence="2 3" key="1">
    <citation type="journal article" date="2019" name="PLoS Biol.">
        <title>Sex chromosomes control vertical transmission of feminizing Wolbachia symbionts in an isopod.</title>
        <authorList>
            <person name="Becking T."/>
            <person name="Chebbi M.A."/>
            <person name="Giraud I."/>
            <person name="Moumen B."/>
            <person name="Laverre T."/>
            <person name="Caubet Y."/>
            <person name="Peccoud J."/>
            <person name="Gilbert C."/>
            <person name="Cordaux R."/>
        </authorList>
    </citation>
    <scope>NUCLEOTIDE SEQUENCE [LARGE SCALE GENOMIC DNA]</scope>
    <source>
        <strain evidence="2">ANa2</strain>
        <tissue evidence="2">Whole body excluding digestive tract and cuticle</tissue>
    </source>
</reference>